<evidence type="ECO:0000313" key="2">
    <source>
        <dbReference type="EMBL" id="MCI12058.1"/>
    </source>
</evidence>
<feature type="non-terminal residue" evidence="2">
    <location>
        <position position="1"/>
    </location>
</feature>
<accession>A0A392PJ12</accession>
<feature type="domain" description="Di19 C-terminal" evidence="1">
    <location>
        <begin position="2"/>
        <end position="30"/>
    </location>
</feature>
<protein>
    <submittedName>
        <fullName evidence="2">Protein DEHYDRATION-INDUCED 19-like 3-like</fullName>
    </submittedName>
</protein>
<dbReference type="Pfam" id="PF14571">
    <property type="entry name" value="Di19_C"/>
    <property type="match status" value="1"/>
</dbReference>
<dbReference type="InterPro" id="IPR027935">
    <property type="entry name" value="Di19_C"/>
</dbReference>
<reference evidence="2 3" key="1">
    <citation type="journal article" date="2018" name="Front. Plant Sci.">
        <title>Red Clover (Trifolium pratense) and Zigzag Clover (T. medium) - A Picture of Genomic Similarities and Differences.</title>
        <authorList>
            <person name="Dluhosova J."/>
            <person name="Istvanek J."/>
            <person name="Nedelnik J."/>
            <person name="Repkova J."/>
        </authorList>
    </citation>
    <scope>NUCLEOTIDE SEQUENCE [LARGE SCALE GENOMIC DNA]</scope>
    <source>
        <strain evidence="3">cv. 10/8</strain>
        <tissue evidence="2">Leaf</tissue>
    </source>
</reference>
<organism evidence="2 3">
    <name type="scientific">Trifolium medium</name>
    <dbReference type="NCBI Taxonomy" id="97028"/>
    <lineage>
        <taxon>Eukaryota</taxon>
        <taxon>Viridiplantae</taxon>
        <taxon>Streptophyta</taxon>
        <taxon>Embryophyta</taxon>
        <taxon>Tracheophyta</taxon>
        <taxon>Spermatophyta</taxon>
        <taxon>Magnoliopsida</taxon>
        <taxon>eudicotyledons</taxon>
        <taxon>Gunneridae</taxon>
        <taxon>Pentapetalae</taxon>
        <taxon>rosids</taxon>
        <taxon>fabids</taxon>
        <taxon>Fabales</taxon>
        <taxon>Fabaceae</taxon>
        <taxon>Papilionoideae</taxon>
        <taxon>50 kb inversion clade</taxon>
        <taxon>NPAAA clade</taxon>
        <taxon>Hologalegina</taxon>
        <taxon>IRL clade</taxon>
        <taxon>Trifolieae</taxon>
        <taxon>Trifolium</taxon>
    </lineage>
</organism>
<dbReference type="AlphaFoldDB" id="A0A392PJ12"/>
<dbReference type="Proteomes" id="UP000265520">
    <property type="component" value="Unassembled WGS sequence"/>
</dbReference>
<proteinExistence type="predicted"/>
<comment type="caution">
    <text evidence="2">The sequence shown here is derived from an EMBL/GenBank/DDBJ whole genome shotgun (WGS) entry which is preliminary data.</text>
</comment>
<dbReference type="EMBL" id="LXQA010082618">
    <property type="protein sequence ID" value="MCI12058.1"/>
    <property type="molecule type" value="Genomic_DNA"/>
</dbReference>
<evidence type="ECO:0000313" key="3">
    <source>
        <dbReference type="Proteomes" id="UP000265520"/>
    </source>
</evidence>
<name>A0A392PJ12_9FABA</name>
<sequence length="35" mass="4038">HVETPTMSVKDKEEKTKRCEFVQGLLMSTILDDDL</sequence>
<evidence type="ECO:0000259" key="1">
    <source>
        <dbReference type="Pfam" id="PF14571"/>
    </source>
</evidence>
<keyword evidence="3" id="KW-1185">Reference proteome</keyword>